<dbReference type="AlphaFoldDB" id="A0AA47MZI7"/>
<sequence length="153" mass="16891">MSNIVGNNGDLLTVKSYHAQIDCTPGISEPHCDGGTSHISVLHPDPKDISVISRKIYSYVPNHAEGKCYVAYTVPMICVVTPQEIQVIDGHHAIHKRDTTHLQRFFGMVIPGYGVYLNQQQQKALSTALEDHINSTDRVVTAISIQLDEVTLI</sequence>
<gene>
    <name evidence="1" type="ORF">N1851_010643</name>
</gene>
<accession>A0AA47MZI7</accession>
<dbReference type="Proteomes" id="UP001174136">
    <property type="component" value="Unassembled WGS sequence"/>
</dbReference>
<dbReference type="EMBL" id="JAOPHQ010001991">
    <property type="protein sequence ID" value="KAK0148959.1"/>
    <property type="molecule type" value="Genomic_DNA"/>
</dbReference>
<comment type="caution">
    <text evidence="1">The sequence shown here is derived from an EMBL/GenBank/DDBJ whole genome shotgun (WGS) entry which is preliminary data.</text>
</comment>
<reference evidence="1" key="1">
    <citation type="journal article" date="2023" name="Front. Mar. Sci.">
        <title>A new Merluccius polli reference genome to investigate the effects of global change in West African waters.</title>
        <authorList>
            <person name="Mateo J.L."/>
            <person name="Blanco-Fernandez C."/>
            <person name="Garcia-Vazquez E."/>
            <person name="Machado-Schiaffino G."/>
        </authorList>
    </citation>
    <scope>NUCLEOTIDE SEQUENCE</scope>
    <source>
        <strain evidence="1">C29</strain>
        <tissue evidence="1">Fin</tissue>
    </source>
</reference>
<evidence type="ECO:0000313" key="2">
    <source>
        <dbReference type="Proteomes" id="UP001174136"/>
    </source>
</evidence>
<evidence type="ECO:0000313" key="1">
    <source>
        <dbReference type="EMBL" id="KAK0148959.1"/>
    </source>
</evidence>
<name>A0AA47MZI7_MERPO</name>
<keyword evidence="2" id="KW-1185">Reference proteome</keyword>
<protein>
    <submittedName>
        <fullName evidence="1">Uncharacterized protein</fullName>
    </submittedName>
</protein>
<proteinExistence type="predicted"/>
<organism evidence="1 2">
    <name type="scientific">Merluccius polli</name>
    <name type="common">Benguela hake</name>
    <name type="synonym">Merluccius cadenati</name>
    <dbReference type="NCBI Taxonomy" id="89951"/>
    <lineage>
        <taxon>Eukaryota</taxon>
        <taxon>Metazoa</taxon>
        <taxon>Chordata</taxon>
        <taxon>Craniata</taxon>
        <taxon>Vertebrata</taxon>
        <taxon>Euteleostomi</taxon>
        <taxon>Actinopterygii</taxon>
        <taxon>Neopterygii</taxon>
        <taxon>Teleostei</taxon>
        <taxon>Neoteleostei</taxon>
        <taxon>Acanthomorphata</taxon>
        <taxon>Zeiogadaria</taxon>
        <taxon>Gadariae</taxon>
        <taxon>Gadiformes</taxon>
        <taxon>Gadoidei</taxon>
        <taxon>Merlucciidae</taxon>
        <taxon>Merluccius</taxon>
    </lineage>
</organism>